<dbReference type="GO" id="GO:0051301">
    <property type="term" value="P:cell division"/>
    <property type="evidence" value="ECO:0007669"/>
    <property type="project" value="UniProtKB-KW"/>
</dbReference>
<evidence type="ECO:0000313" key="6">
    <source>
        <dbReference type="EMBL" id="EEQ95595.1"/>
    </source>
</evidence>
<proteinExistence type="predicted"/>
<gene>
    <name evidence="6" type="primary">scpB</name>
    <name evidence="6" type="ORF">OINT_1000980</name>
</gene>
<dbReference type="EMBL" id="ACQA01000001">
    <property type="protein sequence ID" value="EEQ95595.1"/>
    <property type="molecule type" value="Genomic_DNA"/>
</dbReference>
<dbReference type="InterPro" id="IPR036390">
    <property type="entry name" value="WH_DNA-bd_sf"/>
</dbReference>
<dbReference type="SUPFAM" id="SSF46785">
    <property type="entry name" value="Winged helix' DNA-binding domain"/>
    <property type="match status" value="2"/>
</dbReference>
<keyword evidence="4" id="KW-0131">Cell cycle</keyword>
<evidence type="ECO:0000313" key="7">
    <source>
        <dbReference type="Proteomes" id="UP000004386"/>
    </source>
</evidence>
<dbReference type="HOGENOM" id="CLU_045647_3_0_5"/>
<evidence type="ECO:0000256" key="1">
    <source>
        <dbReference type="ARBA" id="ARBA00022490"/>
    </source>
</evidence>
<dbReference type="InterPro" id="IPR005234">
    <property type="entry name" value="ScpB_csome_segregation"/>
</dbReference>
<feature type="compositionally biased region" description="Acidic residues" evidence="5">
    <location>
        <begin position="219"/>
        <end position="235"/>
    </location>
</feature>
<keyword evidence="2" id="KW-0132">Cell division</keyword>
<dbReference type="PANTHER" id="PTHR34298">
    <property type="entry name" value="SEGREGATION AND CONDENSATION PROTEIN B"/>
    <property type="match status" value="1"/>
</dbReference>
<evidence type="ECO:0000256" key="2">
    <source>
        <dbReference type="ARBA" id="ARBA00022618"/>
    </source>
</evidence>
<evidence type="ECO:0000256" key="4">
    <source>
        <dbReference type="ARBA" id="ARBA00023306"/>
    </source>
</evidence>
<feature type="region of interest" description="Disordered" evidence="5">
    <location>
        <begin position="214"/>
        <end position="246"/>
    </location>
</feature>
<reference evidence="6 7" key="1">
    <citation type="submission" date="2009-05" db="EMBL/GenBank/DDBJ databases">
        <authorList>
            <person name="Setubal J.C."/>
            <person name="Boyle S."/>
            <person name="Crasta O.R."/>
            <person name="Gillespie J.J."/>
            <person name="Kenyon R.W."/>
            <person name="Lu J."/>
            <person name="Mane S."/>
            <person name="Nagrani S."/>
            <person name="Shallom J.M."/>
            <person name="Shallom S."/>
            <person name="Shukla M."/>
            <person name="Snyder E.E."/>
            <person name="Sobral B.W."/>
            <person name="Wattam A.R."/>
            <person name="Will R."/>
            <person name="Williams K."/>
            <person name="Yoo H."/>
            <person name="Munk C."/>
            <person name="Tapia R."/>
            <person name="Green L."/>
            <person name="Rogers Y."/>
            <person name="Detter J.C."/>
            <person name="Bruce D."/>
            <person name="Brettin T.S."/>
            <person name="Tsolis R."/>
        </authorList>
    </citation>
    <scope>NUCLEOTIDE SEQUENCE [LARGE SCALE GENOMIC DNA]</scope>
    <source>
        <strain evidence="6 7">LMG 3301</strain>
    </source>
</reference>
<evidence type="ECO:0000256" key="3">
    <source>
        <dbReference type="ARBA" id="ARBA00022829"/>
    </source>
</evidence>
<name>C4WHA3_9HYPH</name>
<dbReference type="Gene3D" id="1.10.10.10">
    <property type="entry name" value="Winged helix-like DNA-binding domain superfamily/Winged helix DNA-binding domain"/>
    <property type="match status" value="2"/>
</dbReference>
<organism evidence="6 7">
    <name type="scientific">Brucella intermedia LMG 3301</name>
    <dbReference type="NCBI Taxonomy" id="641118"/>
    <lineage>
        <taxon>Bacteria</taxon>
        <taxon>Pseudomonadati</taxon>
        <taxon>Pseudomonadota</taxon>
        <taxon>Alphaproteobacteria</taxon>
        <taxon>Hyphomicrobiales</taxon>
        <taxon>Brucellaceae</taxon>
        <taxon>Brucella/Ochrobactrum group</taxon>
        <taxon>Brucella</taxon>
    </lineage>
</organism>
<dbReference type="NCBIfam" id="TIGR00281">
    <property type="entry name" value="SMC-Scp complex subunit ScpB"/>
    <property type="match status" value="1"/>
</dbReference>
<keyword evidence="1" id="KW-0963">Cytoplasm</keyword>
<evidence type="ECO:0000256" key="5">
    <source>
        <dbReference type="SAM" id="MobiDB-lite"/>
    </source>
</evidence>
<accession>C4WHA3</accession>
<keyword evidence="3" id="KW-0159">Chromosome partition</keyword>
<dbReference type="GO" id="GO:0051304">
    <property type="term" value="P:chromosome separation"/>
    <property type="evidence" value="ECO:0007669"/>
    <property type="project" value="InterPro"/>
</dbReference>
<dbReference type="Proteomes" id="UP000004386">
    <property type="component" value="Unassembled WGS sequence"/>
</dbReference>
<comment type="caution">
    <text evidence="6">The sequence shown here is derived from an EMBL/GenBank/DDBJ whole genome shotgun (WGS) entry which is preliminary data.</text>
</comment>
<sequence>MRMRMSEAERRNLAEIDSDDDQIETEVSVSTQGLAELARIVEAIVFASSEPVSERALSERLPANVDIAPVLKHLQKIYETRGVHLVQVGGAWAFRTAPDLAFLMSREAVQQRKLSRAAMEVLAIIAYHQPVTRAELEDIRGVETSKGTLDVLMETGWIKLRGRRRTPGRPVTYGTTDAFLDHFGLPEIRDLPGLEELRGAGLLSARMPSSFAVPVPNIDPDELTEDEEPLEDIDLESLGLLAPRGE</sequence>
<protein>
    <submittedName>
        <fullName evidence="6">Segregation and condensation protein B</fullName>
    </submittedName>
</protein>
<dbReference type="AlphaFoldDB" id="C4WHA3"/>
<dbReference type="Pfam" id="PF04079">
    <property type="entry name" value="SMC_ScpB"/>
    <property type="match status" value="1"/>
</dbReference>
<dbReference type="InterPro" id="IPR036388">
    <property type="entry name" value="WH-like_DNA-bd_sf"/>
</dbReference>
<dbReference type="PANTHER" id="PTHR34298:SF2">
    <property type="entry name" value="SEGREGATION AND CONDENSATION PROTEIN B"/>
    <property type="match status" value="1"/>
</dbReference>